<dbReference type="InParanoid" id="A0A2G5D4R2"/>
<dbReference type="InterPro" id="IPR026057">
    <property type="entry name" value="TBL_C"/>
</dbReference>
<protein>
    <recommendedName>
        <fullName evidence="2">Trichome birefringence-like C-terminal domain-containing protein</fullName>
    </recommendedName>
</protein>
<comment type="similarity">
    <text evidence="1">Belongs to the PC-esterase family. TBL subfamily.</text>
</comment>
<evidence type="ECO:0000256" key="1">
    <source>
        <dbReference type="ARBA" id="ARBA00007727"/>
    </source>
</evidence>
<gene>
    <name evidence="3" type="ORF">AQUCO_02700002v1</name>
</gene>
<evidence type="ECO:0000313" key="3">
    <source>
        <dbReference type="EMBL" id="PIA38499.1"/>
    </source>
</evidence>
<dbReference type="Proteomes" id="UP000230069">
    <property type="component" value="Unassembled WGS sequence"/>
</dbReference>
<feature type="domain" description="Trichome birefringence-like C-terminal" evidence="2">
    <location>
        <begin position="7"/>
        <end position="54"/>
    </location>
</feature>
<dbReference type="Pfam" id="PF13839">
    <property type="entry name" value="PC-Esterase"/>
    <property type="match status" value="1"/>
</dbReference>
<name>A0A2G5D4R2_AQUCA</name>
<evidence type="ECO:0000259" key="2">
    <source>
        <dbReference type="Pfam" id="PF13839"/>
    </source>
</evidence>
<dbReference type="EMBL" id="KZ305044">
    <property type="protein sequence ID" value="PIA38499.1"/>
    <property type="molecule type" value="Genomic_DNA"/>
</dbReference>
<reference evidence="3 4" key="1">
    <citation type="submission" date="2017-09" db="EMBL/GenBank/DDBJ databases">
        <title>WGS assembly of Aquilegia coerulea Goldsmith.</title>
        <authorList>
            <person name="Hodges S."/>
            <person name="Kramer E."/>
            <person name="Nordborg M."/>
            <person name="Tomkins J."/>
            <person name="Borevitz J."/>
            <person name="Derieg N."/>
            <person name="Yan J."/>
            <person name="Mihaltcheva S."/>
            <person name="Hayes R.D."/>
            <person name="Rokhsar D."/>
        </authorList>
    </citation>
    <scope>NUCLEOTIDE SEQUENCE [LARGE SCALE GENOMIC DNA]</scope>
    <source>
        <strain evidence="4">cv. Goldsmith</strain>
    </source>
</reference>
<sequence>MQGSYWNKRLMFVGDSIPRGQFQSMVCLIQPVIPSGNKSIDKAPSMRKFSNLRYLTVLAMDDGIICPKYIGNTTNKSTIGSLCLQIFASIMLQFSIIQVPHARKVKE</sequence>
<organism evidence="3 4">
    <name type="scientific">Aquilegia coerulea</name>
    <name type="common">Rocky mountain columbine</name>
    <dbReference type="NCBI Taxonomy" id="218851"/>
    <lineage>
        <taxon>Eukaryota</taxon>
        <taxon>Viridiplantae</taxon>
        <taxon>Streptophyta</taxon>
        <taxon>Embryophyta</taxon>
        <taxon>Tracheophyta</taxon>
        <taxon>Spermatophyta</taxon>
        <taxon>Magnoliopsida</taxon>
        <taxon>Ranunculales</taxon>
        <taxon>Ranunculaceae</taxon>
        <taxon>Thalictroideae</taxon>
        <taxon>Aquilegia</taxon>
    </lineage>
</organism>
<dbReference type="OrthoDB" id="1740222at2759"/>
<accession>A0A2G5D4R2</accession>
<proteinExistence type="inferred from homology"/>
<dbReference type="STRING" id="218851.A0A2G5D4R2"/>
<keyword evidence="4" id="KW-1185">Reference proteome</keyword>
<dbReference type="AlphaFoldDB" id="A0A2G5D4R2"/>
<dbReference type="GO" id="GO:0016740">
    <property type="term" value="F:transferase activity"/>
    <property type="evidence" value="ECO:0007669"/>
    <property type="project" value="InterPro"/>
</dbReference>
<evidence type="ECO:0000313" key="4">
    <source>
        <dbReference type="Proteomes" id="UP000230069"/>
    </source>
</evidence>